<dbReference type="KEGG" id="sgbi:P3F81_00165"/>
<accession>A0A9Y2AJF9</accession>
<dbReference type="AlphaFoldDB" id="A0A9Y2AJF9"/>
<dbReference type="Proteomes" id="UP001243623">
    <property type="component" value="Chromosome"/>
</dbReference>
<keyword evidence="1" id="KW-0175">Coiled coil</keyword>
<evidence type="ECO:0000313" key="2">
    <source>
        <dbReference type="EMBL" id="WIW70783.1"/>
    </source>
</evidence>
<keyword evidence="3" id="KW-1185">Reference proteome</keyword>
<proteinExistence type="predicted"/>
<reference evidence="2" key="1">
    <citation type="submission" date="2023-03" db="EMBL/GenBank/DDBJ databases">
        <title>Selenobaculum gbiensis gen. nov. sp. nov., a new bacterium isolated from the gut microbiota of IBD patient.</title>
        <authorList>
            <person name="Yeo S."/>
            <person name="Park H."/>
            <person name="Huh C.S."/>
        </authorList>
    </citation>
    <scope>NUCLEOTIDE SEQUENCE</scope>
    <source>
        <strain evidence="2">ICN-92133</strain>
    </source>
</reference>
<name>A0A9Y2AJF9_9FIRM</name>
<sequence length="108" mass="12658">MEKTNLSAEITRWKKQIKLVREKMTTHQKRRSSLDYLESFDTFTALDVSAILQKLQKKQGDYTEIEKANELLYCLQKKLAEAEQQYKKCQEKIALARDNRSLAGIQSM</sequence>
<protein>
    <submittedName>
        <fullName evidence="2">Uncharacterized protein</fullName>
    </submittedName>
</protein>
<evidence type="ECO:0000256" key="1">
    <source>
        <dbReference type="SAM" id="Coils"/>
    </source>
</evidence>
<gene>
    <name evidence="2" type="ORF">P3F81_00165</name>
</gene>
<feature type="coiled-coil region" evidence="1">
    <location>
        <begin position="65"/>
        <end position="99"/>
    </location>
</feature>
<dbReference type="RefSeq" id="WP_147669317.1">
    <property type="nucleotide sequence ID" value="NZ_CP120678.1"/>
</dbReference>
<dbReference type="EMBL" id="CP120678">
    <property type="protein sequence ID" value="WIW70783.1"/>
    <property type="molecule type" value="Genomic_DNA"/>
</dbReference>
<organism evidence="2 3">
    <name type="scientific">Selenobaculum gibii</name>
    <dbReference type="NCBI Taxonomy" id="3054208"/>
    <lineage>
        <taxon>Bacteria</taxon>
        <taxon>Bacillati</taxon>
        <taxon>Bacillota</taxon>
        <taxon>Negativicutes</taxon>
        <taxon>Selenomonadales</taxon>
        <taxon>Selenomonadaceae</taxon>
        <taxon>Selenobaculum</taxon>
    </lineage>
</organism>
<evidence type="ECO:0000313" key="3">
    <source>
        <dbReference type="Proteomes" id="UP001243623"/>
    </source>
</evidence>